<reference evidence="10" key="1">
    <citation type="submission" date="2014-10" db="EMBL/GenBank/DDBJ databases">
        <title>Genome sequencing of Vitellibacter sp. D-24.</title>
        <authorList>
            <person name="Thevarajoo S."/>
            <person name="Selvaratnam C."/>
            <person name="Goh K.M."/>
            <person name="Chong C.S."/>
        </authorList>
    </citation>
    <scope>NUCLEOTIDE SEQUENCE [LARGE SCALE GENOMIC DNA]</scope>
    <source>
        <strain evidence="10">D-24</strain>
    </source>
</reference>
<evidence type="ECO:0000256" key="4">
    <source>
        <dbReference type="ARBA" id="ARBA00030762"/>
    </source>
</evidence>
<name>A0A137REE3_9FLAO</name>
<proteinExistence type="predicted"/>
<dbReference type="RefSeq" id="WP_062623196.1">
    <property type="nucleotide sequence ID" value="NZ_JRWG01000016.1"/>
</dbReference>
<dbReference type="AlphaFoldDB" id="A0A137REE3"/>
<evidence type="ECO:0000256" key="5">
    <source>
        <dbReference type="PIRSR" id="PIRSR036894-1"/>
    </source>
</evidence>
<evidence type="ECO:0000313" key="9">
    <source>
        <dbReference type="EMBL" id="KXN97869.1"/>
    </source>
</evidence>
<sequence>MVTGSTLYPLKFQPILKQKVWGGNKLQELFQKNAEGNVGESWEISGVEENISEIANGPLKGNTLNWVLENYKEKLVGEKVFKNFGNHFPLLFKFIDAREDLSVQVHPNDLLAKARHNSFGKTEMWYILDVEKNGKLILGFNQQMDSKKYLHFLSENRITEILNVEAVKKGDAFLLKPGTVHAIGAGVLLAEIQQTSDITYRIYDWDRPDTNGKLRDLHTDLALEAIDFNPPESKLNYSEVKNSPSPIGTTNFFAVNKLVLSENYLKDLEQVPSFTVYMCLEGSAIIETDDYSEEIKKGETFLIPAHIPKLKFITNSASFLEVYIP</sequence>
<dbReference type="Gene3D" id="2.60.120.10">
    <property type="entry name" value="Jelly Rolls"/>
    <property type="match status" value="2"/>
</dbReference>
<dbReference type="PATRIC" id="fig|1548749.3.peg.3013"/>
<dbReference type="SUPFAM" id="SSF51182">
    <property type="entry name" value="RmlC-like cupins"/>
    <property type="match status" value="1"/>
</dbReference>
<evidence type="ECO:0000256" key="1">
    <source>
        <dbReference type="ARBA" id="ARBA00022723"/>
    </source>
</evidence>
<keyword evidence="1 5" id="KW-0479">Metal-binding</keyword>
<dbReference type="CDD" id="cd07010">
    <property type="entry name" value="cupin_PMI_type_I_N_bac"/>
    <property type="match status" value="1"/>
</dbReference>
<feature type="active site" evidence="6">
    <location>
        <position position="201"/>
    </location>
</feature>
<accession>A0A137REE3</accession>
<comment type="caution">
    <text evidence="9">The sequence shown here is derived from an EMBL/GenBank/DDBJ whole genome shotgun (WGS) entry which is preliminary data.</text>
</comment>
<reference evidence="9 10" key="2">
    <citation type="journal article" date="2016" name="Int. J. Syst. Evol. Microbiol.">
        <title>Vitellibacter aquimaris sp. nov., a marine bacterium isolated from seawater.</title>
        <authorList>
            <person name="Thevarajoo S."/>
            <person name="Selvaratnam C."/>
            <person name="Goh K.M."/>
            <person name="Hong K.W."/>
            <person name="Chan X.Y."/>
            <person name="Chan K.G."/>
            <person name="Chong C.S."/>
        </authorList>
    </citation>
    <scope>NUCLEOTIDE SEQUENCE [LARGE SCALE GENOMIC DNA]</scope>
    <source>
        <strain evidence="9 10">D-24</strain>
    </source>
</reference>
<dbReference type="Proteomes" id="UP000070138">
    <property type="component" value="Unassembled WGS sequence"/>
</dbReference>
<dbReference type="InterPro" id="IPR014710">
    <property type="entry name" value="RmlC-like_jellyroll"/>
</dbReference>
<feature type="domain" description="Phosphomannose isomerase type I catalytic" evidence="7">
    <location>
        <begin position="11"/>
        <end position="117"/>
    </location>
</feature>
<dbReference type="PIRSF" id="PIRSF036894">
    <property type="entry name" value="PMI_Firm_short"/>
    <property type="match status" value="1"/>
</dbReference>
<dbReference type="InterPro" id="IPR011051">
    <property type="entry name" value="RmlC_Cupin_sf"/>
</dbReference>
<dbReference type="PANTHER" id="PTHR42742">
    <property type="entry name" value="TRANSCRIPTIONAL REPRESSOR MPRA"/>
    <property type="match status" value="1"/>
</dbReference>
<dbReference type="Pfam" id="PF20511">
    <property type="entry name" value="PMI_typeI_cat"/>
    <property type="match status" value="1"/>
</dbReference>
<keyword evidence="9" id="KW-0413">Isomerase</keyword>
<gene>
    <name evidence="9" type="ORF">LS48_14435</name>
</gene>
<evidence type="ECO:0000256" key="3">
    <source>
        <dbReference type="ARBA" id="ARBA00029741"/>
    </source>
</evidence>
<dbReference type="OrthoDB" id="9808275at2"/>
<dbReference type="GO" id="GO:0004476">
    <property type="term" value="F:mannose-6-phosphate isomerase activity"/>
    <property type="evidence" value="ECO:0007669"/>
    <property type="project" value="InterPro"/>
</dbReference>
<organism evidence="9 10">
    <name type="scientific">Aequorivita aquimaris</name>
    <dbReference type="NCBI Taxonomy" id="1548749"/>
    <lineage>
        <taxon>Bacteria</taxon>
        <taxon>Pseudomonadati</taxon>
        <taxon>Bacteroidota</taxon>
        <taxon>Flavobacteriia</taxon>
        <taxon>Flavobacteriales</taxon>
        <taxon>Flavobacteriaceae</taxon>
        <taxon>Aequorivita</taxon>
    </lineage>
</organism>
<dbReference type="InterPro" id="IPR049071">
    <property type="entry name" value="MPI_cupin_dom"/>
</dbReference>
<comment type="cofactor">
    <cofactor evidence="5">
        <name>Zn(2+)</name>
        <dbReference type="ChEBI" id="CHEBI:29105"/>
    </cofactor>
    <text evidence="5">Binds 1 zinc ion per subunit.</text>
</comment>
<dbReference type="EMBL" id="JRWG01000016">
    <property type="protein sequence ID" value="KXN97869.1"/>
    <property type="molecule type" value="Genomic_DNA"/>
</dbReference>
<dbReference type="GO" id="GO:0008270">
    <property type="term" value="F:zinc ion binding"/>
    <property type="evidence" value="ECO:0007669"/>
    <property type="project" value="InterPro"/>
</dbReference>
<feature type="binding site" evidence="5">
    <location>
        <position position="181"/>
    </location>
    <ligand>
        <name>Zn(2+)</name>
        <dbReference type="ChEBI" id="CHEBI:29105"/>
    </ligand>
</feature>
<dbReference type="GO" id="GO:0005975">
    <property type="term" value="P:carbohydrate metabolic process"/>
    <property type="evidence" value="ECO:0007669"/>
    <property type="project" value="InterPro"/>
</dbReference>
<protein>
    <recommendedName>
        <fullName evidence="3">Phosphohexomutase</fullName>
    </recommendedName>
    <alternativeName>
        <fullName evidence="4">Phosphomannose isomerase</fullName>
    </alternativeName>
</protein>
<evidence type="ECO:0000313" key="10">
    <source>
        <dbReference type="Proteomes" id="UP000070138"/>
    </source>
</evidence>
<dbReference type="InterPro" id="IPR014628">
    <property type="entry name" value="Man6P_isomerase_Firm_short"/>
</dbReference>
<feature type="domain" description="Mannose-6-phosphate isomerase cupin" evidence="8">
    <location>
        <begin position="250"/>
        <end position="311"/>
    </location>
</feature>
<dbReference type="STRING" id="1548749.LS48_14435"/>
<evidence type="ECO:0000256" key="2">
    <source>
        <dbReference type="ARBA" id="ARBA00022833"/>
    </source>
</evidence>
<dbReference type="PANTHER" id="PTHR42742:SF3">
    <property type="entry name" value="FRUCTOKINASE"/>
    <property type="match status" value="1"/>
</dbReference>
<keyword evidence="10" id="KW-1185">Reference proteome</keyword>
<feature type="binding site" evidence="5">
    <location>
        <position position="123"/>
    </location>
    <ligand>
        <name>Zn(2+)</name>
        <dbReference type="ChEBI" id="CHEBI:29105"/>
    </ligand>
</feature>
<evidence type="ECO:0000256" key="6">
    <source>
        <dbReference type="PIRSR" id="PIRSR036894-2"/>
    </source>
</evidence>
<dbReference type="InterPro" id="IPR051804">
    <property type="entry name" value="Carb_Metab_Reg_Kinase/Isom"/>
</dbReference>
<keyword evidence="2 5" id="KW-0862">Zinc</keyword>
<dbReference type="Pfam" id="PF21621">
    <property type="entry name" value="MPI_cupin_dom"/>
    <property type="match status" value="1"/>
</dbReference>
<evidence type="ECO:0000259" key="7">
    <source>
        <dbReference type="Pfam" id="PF20511"/>
    </source>
</evidence>
<feature type="binding site" evidence="5">
    <location>
        <position position="106"/>
    </location>
    <ligand>
        <name>Zn(2+)</name>
        <dbReference type="ChEBI" id="CHEBI:29105"/>
    </ligand>
</feature>
<evidence type="ECO:0000259" key="8">
    <source>
        <dbReference type="Pfam" id="PF21621"/>
    </source>
</evidence>
<dbReference type="InterPro" id="IPR046457">
    <property type="entry name" value="PMI_typeI_cat"/>
</dbReference>